<sequence>ASQQNGSQLVHKDLVQMLEDDLEEMDLKWQLALLSMRTGKVIPKNWDCRQPRIQDRRNINQDSSRRTVNIKETASNVMMAIDGAGFDWNYMVDDEVPTTMALMYFLDSGVYNDITCSQTCLKSLETLKT</sequence>
<name>A0A699T6N1_TANCI</name>
<protein>
    <submittedName>
        <fullName evidence="1">Uncharacterized protein</fullName>
    </submittedName>
</protein>
<dbReference type="AlphaFoldDB" id="A0A699T6N1"/>
<reference evidence="1" key="1">
    <citation type="journal article" date="2019" name="Sci. Rep.">
        <title>Draft genome of Tanacetum cinerariifolium, the natural source of mosquito coil.</title>
        <authorList>
            <person name="Yamashiro T."/>
            <person name="Shiraishi A."/>
            <person name="Satake H."/>
            <person name="Nakayama K."/>
        </authorList>
    </citation>
    <scope>NUCLEOTIDE SEQUENCE</scope>
</reference>
<feature type="non-terminal residue" evidence="1">
    <location>
        <position position="1"/>
    </location>
</feature>
<gene>
    <name evidence="1" type="ORF">Tci_878104</name>
</gene>
<accession>A0A699T6N1</accession>
<comment type="caution">
    <text evidence="1">The sequence shown here is derived from an EMBL/GenBank/DDBJ whole genome shotgun (WGS) entry which is preliminary data.</text>
</comment>
<proteinExistence type="predicted"/>
<evidence type="ECO:0000313" key="1">
    <source>
        <dbReference type="EMBL" id="GFD06135.1"/>
    </source>
</evidence>
<organism evidence="1">
    <name type="scientific">Tanacetum cinerariifolium</name>
    <name type="common">Dalmatian daisy</name>
    <name type="synonym">Chrysanthemum cinerariifolium</name>
    <dbReference type="NCBI Taxonomy" id="118510"/>
    <lineage>
        <taxon>Eukaryota</taxon>
        <taxon>Viridiplantae</taxon>
        <taxon>Streptophyta</taxon>
        <taxon>Embryophyta</taxon>
        <taxon>Tracheophyta</taxon>
        <taxon>Spermatophyta</taxon>
        <taxon>Magnoliopsida</taxon>
        <taxon>eudicotyledons</taxon>
        <taxon>Gunneridae</taxon>
        <taxon>Pentapetalae</taxon>
        <taxon>asterids</taxon>
        <taxon>campanulids</taxon>
        <taxon>Asterales</taxon>
        <taxon>Asteraceae</taxon>
        <taxon>Asteroideae</taxon>
        <taxon>Anthemideae</taxon>
        <taxon>Anthemidinae</taxon>
        <taxon>Tanacetum</taxon>
    </lineage>
</organism>
<dbReference type="EMBL" id="BKCJ011222818">
    <property type="protein sequence ID" value="GFD06135.1"/>
    <property type="molecule type" value="Genomic_DNA"/>
</dbReference>